<evidence type="ECO:0000256" key="2">
    <source>
        <dbReference type="ARBA" id="ARBA00023002"/>
    </source>
</evidence>
<keyword evidence="4" id="KW-1185">Reference proteome</keyword>
<keyword evidence="2" id="KW-0560">Oxidoreductase</keyword>
<dbReference type="NCBIfam" id="NF005559">
    <property type="entry name" value="PRK07231.1"/>
    <property type="match status" value="1"/>
</dbReference>
<dbReference type="PROSITE" id="PS00061">
    <property type="entry name" value="ADH_SHORT"/>
    <property type="match status" value="1"/>
</dbReference>
<name>A0A0S4QIK4_9ACTN</name>
<reference evidence="4" key="1">
    <citation type="submission" date="2015-11" db="EMBL/GenBank/DDBJ databases">
        <authorList>
            <person name="Varghese N."/>
        </authorList>
    </citation>
    <scope>NUCLEOTIDE SEQUENCE [LARGE SCALE GENOMIC DNA]</scope>
    <source>
        <strain evidence="4">DSM 45899</strain>
    </source>
</reference>
<evidence type="ECO:0000313" key="3">
    <source>
        <dbReference type="EMBL" id="CUU55451.1"/>
    </source>
</evidence>
<dbReference type="PRINTS" id="PR00080">
    <property type="entry name" value="SDRFAMILY"/>
</dbReference>
<dbReference type="GO" id="GO:0016616">
    <property type="term" value="F:oxidoreductase activity, acting on the CH-OH group of donors, NAD or NADP as acceptor"/>
    <property type="evidence" value="ECO:0007669"/>
    <property type="project" value="TreeGrafter"/>
</dbReference>
<dbReference type="CDD" id="cd05233">
    <property type="entry name" value="SDR_c"/>
    <property type="match status" value="1"/>
</dbReference>
<dbReference type="AlphaFoldDB" id="A0A0S4QIK4"/>
<dbReference type="FunFam" id="3.40.50.720:FF:000084">
    <property type="entry name" value="Short-chain dehydrogenase reductase"/>
    <property type="match status" value="1"/>
</dbReference>
<dbReference type="PRINTS" id="PR00081">
    <property type="entry name" value="GDHRDH"/>
</dbReference>
<dbReference type="InterPro" id="IPR002347">
    <property type="entry name" value="SDR_fam"/>
</dbReference>
<protein>
    <submittedName>
        <fullName evidence="3">NAD(P)-dependent dehydrogenase, short-chain alcohol dehydrogenase family</fullName>
    </submittedName>
</protein>
<accession>A0A0S4QIK4</accession>
<evidence type="ECO:0000313" key="4">
    <source>
        <dbReference type="Proteomes" id="UP000198802"/>
    </source>
</evidence>
<dbReference type="EMBL" id="FAOZ01000005">
    <property type="protein sequence ID" value="CUU55451.1"/>
    <property type="molecule type" value="Genomic_DNA"/>
</dbReference>
<dbReference type="RefSeq" id="WP_091273989.1">
    <property type="nucleotide sequence ID" value="NZ_FAOZ01000005.1"/>
</dbReference>
<comment type="similarity">
    <text evidence="1">Belongs to the short-chain dehydrogenases/reductases (SDR) family.</text>
</comment>
<dbReference type="PANTHER" id="PTHR42760">
    <property type="entry name" value="SHORT-CHAIN DEHYDROGENASES/REDUCTASES FAMILY MEMBER"/>
    <property type="match status" value="1"/>
</dbReference>
<dbReference type="Pfam" id="PF13561">
    <property type="entry name" value="adh_short_C2"/>
    <property type="match status" value="1"/>
</dbReference>
<gene>
    <name evidence="3" type="ORF">Ga0074812_105101</name>
</gene>
<evidence type="ECO:0000256" key="1">
    <source>
        <dbReference type="ARBA" id="ARBA00006484"/>
    </source>
</evidence>
<dbReference type="SUPFAM" id="SSF51735">
    <property type="entry name" value="NAD(P)-binding Rossmann-fold domains"/>
    <property type="match status" value="1"/>
</dbReference>
<dbReference type="InterPro" id="IPR020904">
    <property type="entry name" value="Sc_DH/Rdtase_CS"/>
</dbReference>
<proteinExistence type="inferred from homology"/>
<dbReference type="Gene3D" id="3.40.50.720">
    <property type="entry name" value="NAD(P)-binding Rossmann-like Domain"/>
    <property type="match status" value="1"/>
</dbReference>
<organism evidence="3 4">
    <name type="scientific">Parafrankia irregularis</name>
    <dbReference type="NCBI Taxonomy" id="795642"/>
    <lineage>
        <taxon>Bacteria</taxon>
        <taxon>Bacillati</taxon>
        <taxon>Actinomycetota</taxon>
        <taxon>Actinomycetes</taxon>
        <taxon>Frankiales</taxon>
        <taxon>Frankiaceae</taxon>
        <taxon>Parafrankia</taxon>
    </lineage>
</organism>
<dbReference type="Proteomes" id="UP000198802">
    <property type="component" value="Unassembled WGS sequence"/>
</dbReference>
<dbReference type="InterPro" id="IPR036291">
    <property type="entry name" value="NAD(P)-bd_dom_sf"/>
</dbReference>
<sequence length="250" mass="25665">MARLDGRIAVVTGAGIGQGRSTALRLAQEGAKVLAVDVSGAEKDTAAQAPDQIEPVHADVTRGDEVQALVAEAVGRHGRLDILCNVVGVAGIAQAPVPDIDEDDYDRLLTVNLKSVFLGMKHAIPAMVASGGGSIINWSSVGALVSSPQTAVYGASKAGILAMTRAAAREWGKANIRVNAICPGFVYPTGMTLMGEREFPEAVSRAASKSALDRPGHPDEIAAVAAFLASSDASYVTGTYLVVDGGWTAG</sequence>